<dbReference type="GO" id="GO:0006654">
    <property type="term" value="P:phosphatidic acid biosynthetic process"/>
    <property type="evidence" value="ECO:0007669"/>
    <property type="project" value="TreeGrafter"/>
</dbReference>
<dbReference type="AlphaFoldDB" id="A0A0H5C546"/>
<accession>A0A0H5C546</accession>
<dbReference type="Pfam" id="PF00561">
    <property type="entry name" value="Abhydrolase_1"/>
    <property type="match status" value="1"/>
</dbReference>
<evidence type="ECO:0000313" key="4">
    <source>
        <dbReference type="Proteomes" id="UP000038830"/>
    </source>
</evidence>
<dbReference type="GO" id="GO:0042171">
    <property type="term" value="F:lysophosphatidic acid acyltransferase activity"/>
    <property type="evidence" value="ECO:0007669"/>
    <property type="project" value="TreeGrafter"/>
</dbReference>
<dbReference type="GO" id="GO:0035965">
    <property type="term" value="P:cardiolipin acyl-chain remodeling"/>
    <property type="evidence" value="ECO:0007669"/>
    <property type="project" value="TreeGrafter"/>
</dbReference>
<dbReference type="Proteomes" id="UP000094389">
    <property type="component" value="Unassembled WGS sequence"/>
</dbReference>
<evidence type="ECO:0000313" key="2">
    <source>
        <dbReference type="EMBL" id="CEP23245.1"/>
    </source>
</evidence>
<evidence type="ECO:0000259" key="1">
    <source>
        <dbReference type="Pfam" id="PF00561"/>
    </source>
</evidence>
<dbReference type="OrthoDB" id="7457040at2759"/>
<dbReference type="EMBL" id="KV453928">
    <property type="protein sequence ID" value="ODV74215.1"/>
    <property type="molecule type" value="Genomic_DNA"/>
</dbReference>
<reference evidence="3 5" key="3">
    <citation type="journal article" date="2016" name="Proc. Natl. Acad. Sci. U.S.A.">
        <title>Comparative genomics of biotechnologically important yeasts.</title>
        <authorList>
            <person name="Riley R."/>
            <person name="Haridas S."/>
            <person name="Wolfe K.H."/>
            <person name="Lopes M.R."/>
            <person name="Hittinger C.T."/>
            <person name="Goeker M."/>
            <person name="Salamov A.A."/>
            <person name="Wisecaver J.H."/>
            <person name="Long T.M."/>
            <person name="Calvey C.H."/>
            <person name="Aerts A.L."/>
            <person name="Barry K.W."/>
            <person name="Choi C."/>
            <person name="Clum A."/>
            <person name="Coughlan A.Y."/>
            <person name="Deshpande S."/>
            <person name="Douglass A.P."/>
            <person name="Hanson S.J."/>
            <person name="Klenk H.-P."/>
            <person name="LaButti K.M."/>
            <person name="Lapidus A."/>
            <person name="Lindquist E.A."/>
            <person name="Lipzen A.M."/>
            <person name="Meier-Kolthoff J.P."/>
            <person name="Ohm R.A."/>
            <person name="Otillar R.P."/>
            <person name="Pangilinan J.L."/>
            <person name="Peng Y."/>
            <person name="Rokas A."/>
            <person name="Rosa C.A."/>
            <person name="Scheuner C."/>
            <person name="Sibirny A.A."/>
            <person name="Slot J.C."/>
            <person name="Stielow J.B."/>
            <person name="Sun H."/>
            <person name="Kurtzman C.P."/>
            <person name="Blackwell M."/>
            <person name="Grigoriev I.V."/>
            <person name="Jeffries T.W."/>
        </authorList>
    </citation>
    <scope>NUCLEOTIDE SEQUENCE [LARGE SCALE GENOMIC DNA]</scope>
    <source>
        <strain evidence="5">ATCC 18201 / CBS 1600 / BCRC 20928 / JCM 3617 / NBRC 0987 / NRRL Y-1542</strain>
        <strain evidence="3">NRRL Y-1542</strain>
    </source>
</reference>
<dbReference type="PANTHER" id="PTHR42886">
    <property type="entry name" value="RE40534P-RELATED"/>
    <property type="match status" value="1"/>
</dbReference>
<evidence type="ECO:0000313" key="3">
    <source>
        <dbReference type="EMBL" id="ODV74215.1"/>
    </source>
</evidence>
<evidence type="ECO:0000313" key="5">
    <source>
        <dbReference type="Proteomes" id="UP000094389"/>
    </source>
</evidence>
<proteinExistence type="predicted"/>
<feature type="domain" description="AB hydrolase-1" evidence="1">
    <location>
        <begin position="74"/>
        <end position="185"/>
    </location>
</feature>
<dbReference type="OMA" id="ADQHLVM"/>
<dbReference type="SUPFAM" id="SSF53474">
    <property type="entry name" value="alpha/beta-Hydrolases"/>
    <property type="match status" value="1"/>
</dbReference>
<name>A0A0H5C546_CYBJN</name>
<dbReference type="GO" id="GO:0004623">
    <property type="term" value="F:phospholipase A2 activity"/>
    <property type="evidence" value="ECO:0007669"/>
    <property type="project" value="TreeGrafter"/>
</dbReference>
<gene>
    <name evidence="2" type="ORF">BN1211_3779</name>
    <name evidence="3" type="ORF">CYBJADRAFT_125756</name>
</gene>
<reference evidence="2" key="1">
    <citation type="submission" date="2014-12" db="EMBL/GenBank/DDBJ databases">
        <authorList>
            <person name="Jaenicke S."/>
        </authorList>
    </citation>
    <scope>NUCLEOTIDE SEQUENCE [LARGE SCALE GENOMIC DNA]</scope>
    <source>
        <strain evidence="2">CBS1600</strain>
    </source>
</reference>
<protein>
    <submittedName>
        <fullName evidence="3">Alpha/beta-hydrolase</fullName>
    </submittedName>
</protein>
<keyword evidence="5" id="KW-1185">Reference proteome</keyword>
<dbReference type="InterPro" id="IPR000073">
    <property type="entry name" value="AB_hydrolase_1"/>
</dbReference>
<dbReference type="GO" id="GO:0005743">
    <property type="term" value="C:mitochondrial inner membrane"/>
    <property type="evidence" value="ECO:0007669"/>
    <property type="project" value="TreeGrafter"/>
</dbReference>
<dbReference type="STRING" id="983966.A0A0H5C546"/>
<dbReference type="InterPro" id="IPR029058">
    <property type="entry name" value="AB_hydrolase_fold"/>
</dbReference>
<dbReference type="GO" id="GO:0055088">
    <property type="term" value="P:lipid homeostasis"/>
    <property type="evidence" value="ECO:0007669"/>
    <property type="project" value="TreeGrafter"/>
</dbReference>
<dbReference type="Proteomes" id="UP000038830">
    <property type="component" value="Unassembled WGS sequence"/>
</dbReference>
<dbReference type="PANTHER" id="PTHR42886:SF23">
    <property type="entry name" value="1-ACYLGLYCEROL-3-PHOSPHATE O-ACYLTRANSFERASE ICT1-RELATED"/>
    <property type="match status" value="1"/>
</dbReference>
<dbReference type="Gene3D" id="3.40.50.1820">
    <property type="entry name" value="alpha/beta hydrolase"/>
    <property type="match status" value="1"/>
</dbReference>
<sequence>MDTLVNYGFMDSFRHWWGKNRLADAEYDVLSSSLPFYPETDGTRVAKVVDVPIGDEKFIHEFNVKNVVAGEEEKHVVLVHGYGAALGLFYKNFNGLSQRSNVNIHALDMLGYGLSSRPPLPKFNGNSLEDVKQVEDFFLDSMEKWREERNIESFHLIGHSFGGYLSALYALKYPTRVDKLVLVSPVGVERSVYDLSIPEAERQKAHVEGPDVEREVGSHYRDTDEHIKSSSVHVPDENGYVSRVPNLPKHITYLWEHNMSPFSILRVLGPWGPNVTKKWSFRRFGGTGDADMTMKLHVYCYNTFVAKASGEYALTRVLGPGALARYPLLNRVPKHLTQESLWLYGDVDWMSKEAGKTITDEINTHGKAHAHYDIVSHAGHHLYLDNPTEFDSKVYSFFGW</sequence>
<organism evidence="2 4">
    <name type="scientific">Cyberlindnera jadinii (strain ATCC 18201 / CBS 1600 / BCRC 20928 / JCM 3617 / NBRC 0987 / NRRL Y-1542)</name>
    <name type="common">Torula yeast</name>
    <name type="synonym">Candida utilis</name>
    <dbReference type="NCBI Taxonomy" id="983966"/>
    <lineage>
        <taxon>Eukaryota</taxon>
        <taxon>Fungi</taxon>
        <taxon>Dikarya</taxon>
        <taxon>Ascomycota</taxon>
        <taxon>Saccharomycotina</taxon>
        <taxon>Saccharomycetes</taxon>
        <taxon>Phaffomycetales</taxon>
        <taxon>Phaffomycetaceae</taxon>
        <taxon>Cyberlindnera</taxon>
    </lineage>
</organism>
<dbReference type="RefSeq" id="XP_020071254.1">
    <property type="nucleotide sequence ID" value="XM_020212613.1"/>
</dbReference>
<reference evidence="4" key="2">
    <citation type="journal article" date="2015" name="J. Biotechnol.">
        <title>The structure of the Cyberlindnera jadinii genome and its relation to Candida utilis analyzed by the occurrence of single nucleotide polymorphisms.</title>
        <authorList>
            <person name="Rupp O."/>
            <person name="Brinkrolf K."/>
            <person name="Buerth C."/>
            <person name="Kunigo M."/>
            <person name="Schneider J."/>
            <person name="Jaenicke S."/>
            <person name="Goesmann A."/>
            <person name="Puehler A."/>
            <person name="Jaeger K.-E."/>
            <person name="Ernst J.F."/>
        </authorList>
    </citation>
    <scope>NUCLEOTIDE SEQUENCE [LARGE SCALE GENOMIC DNA]</scope>
    <source>
        <strain evidence="4">ATCC 18201 / CBS 1600 / BCRC 20928 / JCM 3617 / NBRC 0987 / NRRL Y-1542</strain>
    </source>
</reference>
<keyword evidence="3" id="KW-0378">Hydrolase</keyword>
<dbReference type="EMBL" id="CDQK01000004">
    <property type="protein sequence ID" value="CEP23245.1"/>
    <property type="molecule type" value="Genomic_DNA"/>
</dbReference>
<accession>A0A1E4S403</accession>
<dbReference type="GeneID" id="30987009"/>